<dbReference type="Proteomes" id="UP001221757">
    <property type="component" value="Unassembled WGS sequence"/>
</dbReference>
<feature type="region of interest" description="Disordered" evidence="1">
    <location>
        <begin position="76"/>
        <end position="148"/>
    </location>
</feature>
<dbReference type="EMBL" id="JARKIE010000109">
    <property type="protein sequence ID" value="KAJ7683305.1"/>
    <property type="molecule type" value="Genomic_DNA"/>
</dbReference>
<feature type="compositionally biased region" description="Basic and acidic residues" evidence="1">
    <location>
        <begin position="93"/>
        <end position="105"/>
    </location>
</feature>
<feature type="compositionally biased region" description="Basic and acidic residues" evidence="1">
    <location>
        <begin position="194"/>
        <end position="210"/>
    </location>
</feature>
<keyword evidence="4" id="KW-1185">Reference proteome</keyword>
<accession>A0AAD7GEC4</accession>
<keyword evidence="2" id="KW-1133">Transmembrane helix</keyword>
<evidence type="ECO:0000313" key="4">
    <source>
        <dbReference type="Proteomes" id="UP001221757"/>
    </source>
</evidence>
<feature type="compositionally biased region" description="Basic and acidic residues" evidence="1">
    <location>
        <begin position="7"/>
        <end position="20"/>
    </location>
</feature>
<comment type="caution">
    <text evidence="3">The sequence shown here is derived from an EMBL/GenBank/DDBJ whole genome shotgun (WGS) entry which is preliminary data.</text>
</comment>
<evidence type="ECO:0000256" key="2">
    <source>
        <dbReference type="SAM" id="Phobius"/>
    </source>
</evidence>
<keyword evidence="2" id="KW-0472">Membrane</keyword>
<evidence type="ECO:0000313" key="3">
    <source>
        <dbReference type="EMBL" id="KAJ7683305.1"/>
    </source>
</evidence>
<proteinExistence type="predicted"/>
<name>A0AAD7GEC4_MYCRO</name>
<sequence length="462" mass="50316">MKTAALKRKDREDERARWERGAGSAAVPQGQTAARDKEVVELSDVKSAHNEGAMSRAPRRKRLPVAFLQMYSDNGEIIPLPLDTPPPEGTNSMRERERAKKKQEVRNTAGPSDLVILPRLPGAPMPPVPELGRPRRERRAPKTANDDTAMLEALVRKAKEGAAKEKGVGDKGKNKCMADDGQGGGKTKRQTKKVMGEPEQHRRPGNVEREDSAAVDTMFFRVHDCGIRRLAYLNRKLIPYTMVLWCSGIVSLSLTSLLFGKRPGSSPIWDNRCGAAGTQERKGAEEVLRTRGGGEGTCMNVRGGCGACVAAAGAAGGGNRGRRGAGGGRKGAARAVRAVGRNRGRVRRTGGVDAKWGHRSRGEIAPHDVPMLRGWWAGPKERRGKSRVQRRRMIYIYIRGCGRWKGGAKEQEAKGVVGGKREVRASRRRKVPKMVVGAHAAARQRPDVGNGGATPPLMWQRA</sequence>
<feature type="transmembrane region" description="Helical" evidence="2">
    <location>
        <begin position="237"/>
        <end position="259"/>
    </location>
</feature>
<reference evidence="3" key="1">
    <citation type="submission" date="2023-03" db="EMBL/GenBank/DDBJ databases">
        <title>Massive genome expansion in bonnet fungi (Mycena s.s.) driven by repeated elements and novel gene families across ecological guilds.</title>
        <authorList>
            <consortium name="Lawrence Berkeley National Laboratory"/>
            <person name="Harder C.B."/>
            <person name="Miyauchi S."/>
            <person name="Viragh M."/>
            <person name="Kuo A."/>
            <person name="Thoen E."/>
            <person name="Andreopoulos B."/>
            <person name="Lu D."/>
            <person name="Skrede I."/>
            <person name="Drula E."/>
            <person name="Henrissat B."/>
            <person name="Morin E."/>
            <person name="Kohler A."/>
            <person name="Barry K."/>
            <person name="LaButti K."/>
            <person name="Morin E."/>
            <person name="Salamov A."/>
            <person name="Lipzen A."/>
            <person name="Mereny Z."/>
            <person name="Hegedus B."/>
            <person name="Baldrian P."/>
            <person name="Stursova M."/>
            <person name="Weitz H."/>
            <person name="Taylor A."/>
            <person name="Grigoriev I.V."/>
            <person name="Nagy L.G."/>
            <person name="Martin F."/>
            <person name="Kauserud H."/>
        </authorList>
    </citation>
    <scope>NUCLEOTIDE SEQUENCE</scope>
    <source>
        <strain evidence="3">CBHHK067</strain>
    </source>
</reference>
<keyword evidence="2" id="KW-0812">Transmembrane</keyword>
<organism evidence="3 4">
    <name type="scientific">Mycena rosella</name>
    <name type="common">Pink bonnet</name>
    <name type="synonym">Agaricus rosellus</name>
    <dbReference type="NCBI Taxonomy" id="1033263"/>
    <lineage>
        <taxon>Eukaryota</taxon>
        <taxon>Fungi</taxon>
        <taxon>Dikarya</taxon>
        <taxon>Basidiomycota</taxon>
        <taxon>Agaricomycotina</taxon>
        <taxon>Agaricomycetes</taxon>
        <taxon>Agaricomycetidae</taxon>
        <taxon>Agaricales</taxon>
        <taxon>Marasmiineae</taxon>
        <taxon>Mycenaceae</taxon>
        <taxon>Mycena</taxon>
    </lineage>
</organism>
<gene>
    <name evidence="3" type="ORF">B0H17DRAFT_1137792</name>
</gene>
<protein>
    <submittedName>
        <fullName evidence="3">Uncharacterized protein</fullName>
    </submittedName>
</protein>
<feature type="region of interest" description="Disordered" evidence="1">
    <location>
        <begin position="436"/>
        <end position="462"/>
    </location>
</feature>
<feature type="region of interest" description="Disordered" evidence="1">
    <location>
        <begin position="1"/>
        <end position="37"/>
    </location>
</feature>
<feature type="region of interest" description="Disordered" evidence="1">
    <location>
        <begin position="160"/>
        <end position="210"/>
    </location>
</feature>
<evidence type="ECO:0000256" key="1">
    <source>
        <dbReference type="SAM" id="MobiDB-lite"/>
    </source>
</evidence>
<dbReference type="AlphaFoldDB" id="A0AAD7GEC4"/>
<feature type="compositionally biased region" description="Basic and acidic residues" evidence="1">
    <location>
        <begin position="160"/>
        <end position="178"/>
    </location>
</feature>